<comment type="catalytic activity">
    <reaction evidence="13">
        <text>2,5-diamino-6-hydroxy-4-(5-phosphoribosylamino)-pyrimidine + H2O + H(+) = 5-amino-6-(5-phospho-D-ribosylamino)uracil + NH4(+)</text>
        <dbReference type="Rhea" id="RHEA:21868"/>
        <dbReference type="ChEBI" id="CHEBI:15377"/>
        <dbReference type="ChEBI" id="CHEBI:15378"/>
        <dbReference type="ChEBI" id="CHEBI:28938"/>
        <dbReference type="ChEBI" id="CHEBI:58453"/>
        <dbReference type="ChEBI" id="CHEBI:58614"/>
        <dbReference type="EC" id="3.5.4.26"/>
    </reaction>
</comment>
<dbReference type="EMBL" id="FOSF01000041">
    <property type="protein sequence ID" value="SFK23447.1"/>
    <property type="molecule type" value="Genomic_DNA"/>
</dbReference>
<feature type="binding site" evidence="15">
    <location>
        <begin position="312"/>
        <end position="318"/>
    </location>
    <ligand>
        <name>NADP(+)</name>
        <dbReference type="ChEBI" id="CHEBI:58349"/>
    </ligand>
</feature>
<dbReference type="InterPro" id="IPR011549">
    <property type="entry name" value="RibD_C"/>
</dbReference>
<dbReference type="InterPro" id="IPR002734">
    <property type="entry name" value="RibDG_C"/>
</dbReference>
<accession>A0A662ZBW1</accession>
<dbReference type="Pfam" id="PF00383">
    <property type="entry name" value="dCMP_cyt_deam_1"/>
    <property type="match status" value="1"/>
</dbReference>
<name>A0A662ZBW1_9GAMM</name>
<comment type="cofactor">
    <cofactor evidence="13 16">
        <name>Zn(2+)</name>
        <dbReference type="ChEBI" id="CHEBI:29105"/>
    </cofactor>
    <text evidence="13 16">Binds 1 zinc ion.</text>
</comment>
<dbReference type="SUPFAM" id="SSF53597">
    <property type="entry name" value="Dihydrofolate reductase-like"/>
    <property type="match status" value="1"/>
</dbReference>
<evidence type="ECO:0000256" key="8">
    <source>
        <dbReference type="ARBA" id="ARBA00022801"/>
    </source>
</evidence>
<feature type="binding site" evidence="15">
    <location>
        <position position="205"/>
    </location>
    <ligand>
        <name>NADP(+)</name>
        <dbReference type="ChEBI" id="CHEBI:58349"/>
    </ligand>
</feature>
<feature type="binding site" evidence="16">
    <location>
        <position position="80"/>
    </location>
    <ligand>
        <name>Zn(2+)</name>
        <dbReference type="ChEBI" id="CHEBI:29105"/>
        <note>catalytic</note>
    </ligand>
</feature>
<evidence type="ECO:0000256" key="14">
    <source>
        <dbReference type="PIRSR" id="PIRSR006769-1"/>
    </source>
</evidence>
<evidence type="ECO:0000256" key="12">
    <source>
        <dbReference type="ARBA" id="ARBA00023268"/>
    </source>
</evidence>
<dbReference type="EC" id="3.5.4.26" evidence="13"/>
<dbReference type="Pfam" id="PF01872">
    <property type="entry name" value="RibD_C"/>
    <property type="match status" value="1"/>
</dbReference>
<keyword evidence="11 13" id="KW-0560">Oxidoreductase</keyword>
<feature type="binding site" evidence="15">
    <location>
        <position position="201"/>
    </location>
    <ligand>
        <name>NADP(+)</name>
        <dbReference type="ChEBI" id="CHEBI:58349"/>
    </ligand>
</feature>
<feature type="binding site" evidence="16">
    <location>
        <position position="55"/>
    </location>
    <ligand>
        <name>Zn(2+)</name>
        <dbReference type="ChEBI" id="CHEBI:29105"/>
        <note>catalytic</note>
    </ligand>
</feature>
<keyword evidence="12" id="KW-0511">Multifunctional enzyme</keyword>
<dbReference type="GO" id="GO:0050661">
    <property type="term" value="F:NADP binding"/>
    <property type="evidence" value="ECO:0007669"/>
    <property type="project" value="InterPro"/>
</dbReference>
<keyword evidence="19" id="KW-1185">Reference proteome</keyword>
<feature type="binding site" evidence="15">
    <location>
        <position position="212"/>
    </location>
    <ligand>
        <name>substrate</name>
    </ligand>
</feature>
<comment type="catalytic activity">
    <reaction evidence="13">
        <text>5-amino-6-(5-phospho-D-ribitylamino)uracil + NADP(+) = 5-amino-6-(5-phospho-D-ribosylamino)uracil + NADPH + H(+)</text>
        <dbReference type="Rhea" id="RHEA:17845"/>
        <dbReference type="ChEBI" id="CHEBI:15378"/>
        <dbReference type="ChEBI" id="CHEBI:57783"/>
        <dbReference type="ChEBI" id="CHEBI:58349"/>
        <dbReference type="ChEBI" id="CHEBI:58421"/>
        <dbReference type="ChEBI" id="CHEBI:58453"/>
        <dbReference type="EC" id="1.1.1.193"/>
    </reaction>
</comment>
<dbReference type="GO" id="GO:0008835">
    <property type="term" value="F:diaminohydroxyphosphoribosylaminopyrimidine deaminase activity"/>
    <property type="evidence" value="ECO:0007669"/>
    <property type="project" value="UniProtKB-EC"/>
</dbReference>
<feature type="active site" description="Proton donor" evidence="14">
    <location>
        <position position="57"/>
    </location>
</feature>
<dbReference type="GO" id="GO:0008270">
    <property type="term" value="F:zinc ion binding"/>
    <property type="evidence" value="ECO:0007669"/>
    <property type="project" value="InterPro"/>
</dbReference>
<comment type="pathway">
    <text evidence="3 13">Cofactor biosynthesis; riboflavin biosynthesis; 5-amino-6-(D-ribitylamino)uracil from GTP: step 3/4.</text>
</comment>
<evidence type="ECO:0000256" key="6">
    <source>
        <dbReference type="ARBA" id="ARBA00022619"/>
    </source>
</evidence>
<evidence type="ECO:0000256" key="10">
    <source>
        <dbReference type="ARBA" id="ARBA00022857"/>
    </source>
</evidence>
<evidence type="ECO:0000256" key="1">
    <source>
        <dbReference type="ARBA" id="ARBA00002151"/>
    </source>
</evidence>
<feature type="binding site" evidence="16">
    <location>
        <position position="89"/>
    </location>
    <ligand>
        <name>Zn(2+)</name>
        <dbReference type="ChEBI" id="CHEBI:29105"/>
        <note>catalytic</note>
    </ligand>
</feature>
<feature type="domain" description="CMP/dCMP-type deaminase" evidence="17">
    <location>
        <begin position="6"/>
        <end position="128"/>
    </location>
</feature>
<evidence type="ECO:0000256" key="3">
    <source>
        <dbReference type="ARBA" id="ARBA00004910"/>
    </source>
</evidence>
<evidence type="ECO:0000256" key="5">
    <source>
        <dbReference type="ARBA" id="ARBA00007417"/>
    </source>
</evidence>
<evidence type="ECO:0000313" key="19">
    <source>
        <dbReference type="Proteomes" id="UP000243374"/>
    </source>
</evidence>
<feature type="binding site" evidence="15">
    <location>
        <position position="175"/>
    </location>
    <ligand>
        <name>NADP(+)</name>
        <dbReference type="ChEBI" id="CHEBI:58349"/>
    </ligand>
</feature>
<dbReference type="CDD" id="cd01284">
    <property type="entry name" value="Riboflavin_deaminase-reductase"/>
    <property type="match status" value="1"/>
</dbReference>
<dbReference type="GO" id="GO:0008703">
    <property type="term" value="F:5-amino-6-(5-phosphoribosylamino)uracil reductase activity"/>
    <property type="evidence" value="ECO:0007669"/>
    <property type="project" value="UniProtKB-EC"/>
</dbReference>
<dbReference type="UniPathway" id="UPA00275">
    <property type="reaction ID" value="UER00401"/>
</dbReference>
<keyword evidence="7 13" id="KW-0479">Metal-binding</keyword>
<dbReference type="GO" id="GO:0009231">
    <property type="term" value="P:riboflavin biosynthetic process"/>
    <property type="evidence" value="ECO:0007669"/>
    <property type="project" value="UniProtKB-UniPathway"/>
</dbReference>
<dbReference type="AlphaFoldDB" id="A0A662ZBW1"/>
<feature type="binding site" evidence="15">
    <location>
        <position position="189"/>
    </location>
    <ligand>
        <name>substrate</name>
    </ligand>
</feature>
<dbReference type="NCBIfam" id="TIGR00326">
    <property type="entry name" value="eubact_ribD"/>
    <property type="match status" value="1"/>
</dbReference>
<reference evidence="18 19" key="1">
    <citation type="submission" date="2016-10" db="EMBL/GenBank/DDBJ databases">
        <authorList>
            <person name="Varghese N."/>
            <person name="Submissions S."/>
        </authorList>
    </citation>
    <scope>NUCLEOTIDE SEQUENCE [LARGE SCALE GENOMIC DNA]</scope>
    <source>
        <strain evidence="18 19">22B</strain>
    </source>
</reference>
<feature type="binding site" evidence="15">
    <location>
        <position position="173"/>
    </location>
    <ligand>
        <name>substrate</name>
    </ligand>
</feature>
<organism evidence="18 19">
    <name type="scientific">Succinivibrio dextrinosolvens</name>
    <dbReference type="NCBI Taxonomy" id="83771"/>
    <lineage>
        <taxon>Bacteria</taxon>
        <taxon>Pseudomonadati</taxon>
        <taxon>Pseudomonadota</taxon>
        <taxon>Gammaproteobacteria</taxon>
        <taxon>Aeromonadales</taxon>
        <taxon>Succinivibrionaceae</taxon>
        <taxon>Succinivibrio</taxon>
    </lineage>
</organism>
<comment type="function">
    <text evidence="1 13">Converts 2,5-diamino-6-(ribosylamino)-4(3h)-pyrimidinone 5'-phosphate into 5-amino-6-(ribosylamino)-2,4(1h,3h)-pyrimidinedione 5'-phosphate.</text>
</comment>
<evidence type="ECO:0000256" key="9">
    <source>
        <dbReference type="ARBA" id="ARBA00022833"/>
    </source>
</evidence>
<dbReference type="InterPro" id="IPR016192">
    <property type="entry name" value="APOBEC/CMP_deaminase_Zn-bd"/>
</dbReference>
<evidence type="ECO:0000256" key="16">
    <source>
        <dbReference type="PIRSR" id="PIRSR006769-3"/>
    </source>
</evidence>
<dbReference type="OrthoDB" id="9800865at2"/>
<dbReference type="PANTHER" id="PTHR38011">
    <property type="entry name" value="DIHYDROFOLATE REDUCTASE FAMILY PROTEIN (AFU_ORTHOLOGUE AFUA_8G06820)"/>
    <property type="match status" value="1"/>
</dbReference>
<keyword evidence="10 13" id="KW-0521">NADP</keyword>
<dbReference type="InterPro" id="IPR004794">
    <property type="entry name" value="Eubact_RibD"/>
</dbReference>
<sequence>MNSVSKTDKKFMMQALKLASCGLYTSYPNPPVGCVIVKDGKVIGKGYHHKAGQPHAEIMALKDANYDVEGATAYVTLEPCSHYGRTPPCALKLVEMKVARVVVAAGDPNPQVCGRGFEILRNAGIEVVEHVLEKKSLFLNRAFFKAITGDYPYVSVKVGMSLDAKTALANGQSKWITNDRCRAKVQDIRAKSDCIITGVNTVIADNPQMNVRYENFSEKKLAKIDKEFIRQPLKVILDTKGILDLNRYQIFSSGEVLWVNGTEDASKYLKKEKLTEHVTRLLVPVKNGHTDIETVLRYLGTLKIRRVMVEAGQKLTSAFINENFCDEIYAFISGKMLGSDGQNAFSIENALSLDNCRQFYLHKCRKIGSDVLLHYTSVQY</sequence>
<dbReference type="InterPro" id="IPR050765">
    <property type="entry name" value="Riboflavin_Biosynth_HTPR"/>
</dbReference>
<dbReference type="PIRSF" id="PIRSF006769">
    <property type="entry name" value="RibD"/>
    <property type="match status" value="1"/>
</dbReference>
<dbReference type="PROSITE" id="PS51747">
    <property type="entry name" value="CYT_DCMP_DEAMINASES_2"/>
    <property type="match status" value="1"/>
</dbReference>
<dbReference type="EC" id="1.1.1.193" evidence="13"/>
<dbReference type="RefSeq" id="WP_083396978.1">
    <property type="nucleotide sequence ID" value="NZ_CP047056.1"/>
</dbReference>
<dbReference type="Gene3D" id="3.40.430.10">
    <property type="entry name" value="Dihydrofolate Reductase, subunit A"/>
    <property type="match status" value="1"/>
</dbReference>
<dbReference type="SUPFAM" id="SSF53927">
    <property type="entry name" value="Cytidine deaminase-like"/>
    <property type="match status" value="1"/>
</dbReference>
<dbReference type="InterPro" id="IPR024072">
    <property type="entry name" value="DHFR-like_dom_sf"/>
</dbReference>
<feature type="binding site" evidence="15">
    <location>
        <position position="239"/>
    </location>
    <ligand>
        <name>NADP(+)</name>
        <dbReference type="ChEBI" id="CHEBI:58349"/>
    </ligand>
</feature>
<evidence type="ECO:0000259" key="17">
    <source>
        <dbReference type="PROSITE" id="PS51747"/>
    </source>
</evidence>
<feature type="binding site" evidence="15">
    <location>
        <position position="159"/>
    </location>
    <ligand>
        <name>NADP(+)</name>
        <dbReference type="ChEBI" id="CHEBI:58349"/>
    </ligand>
</feature>
<dbReference type="Gene3D" id="3.40.140.10">
    <property type="entry name" value="Cytidine Deaminase, domain 2"/>
    <property type="match status" value="1"/>
</dbReference>
<keyword evidence="8 13" id="KW-0378">Hydrolase</keyword>
<evidence type="ECO:0000256" key="7">
    <source>
        <dbReference type="ARBA" id="ARBA00022723"/>
    </source>
</evidence>
<dbReference type="NCBIfam" id="TIGR00227">
    <property type="entry name" value="ribD_Cterm"/>
    <property type="match status" value="1"/>
</dbReference>
<evidence type="ECO:0000256" key="13">
    <source>
        <dbReference type="PIRNR" id="PIRNR006769"/>
    </source>
</evidence>
<comment type="similarity">
    <text evidence="4 13">In the N-terminal section; belongs to the cytidine and deoxycytidylate deaminase family.</text>
</comment>
<dbReference type="Proteomes" id="UP000243374">
    <property type="component" value="Unassembled WGS sequence"/>
</dbReference>
<keyword evidence="9 13" id="KW-0862">Zinc</keyword>
<evidence type="ECO:0000256" key="15">
    <source>
        <dbReference type="PIRSR" id="PIRSR006769-2"/>
    </source>
</evidence>
<dbReference type="FunFam" id="3.40.140.10:FF:000025">
    <property type="entry name" value="Riboflavin biosynthesis protein RibD"/>
    <property type="match status" value="1"/>
</dbReference>
<dbReference type="InterPro" id="IPR002125">
    <property type="entry name" value="CMP_dCMP_dom"/>
</dbReference>
<gene>
    <name evidence="18" type="ORF">SAMN04487865_104121</name>
</gene>
<keyword evidence="6 13" id="KW-0686">Riboflavin biosynthesis</keyword>
<dbReference type="PROSITE" id="PS00903">
    <property type="entry name" value="CYT_DCMP_DEAMINASES_1"/>
    <property type="match status" value="1"/>
</dbReference>
<dbReference type="PANTHER" id="PTHR38011:SF7">
    <property type="entry name" value="2,5-DIAMINO-6-RIBOSYLAMINO-4(3H)-PYRIMIDINONE 5'-PHOSPHATE REDUCTASE"/>
    <property type="match status" value="1"/>
</dbReference>
<evidence type="ECO:0000256" key="4">
    <source>
        <dbReference type="ARBA" id="ARBA00005259"/>
    </source>
</evidence>
<protein>
    <recommendedName>
        <fullName evidence="13">Riboflavin biosynthesis protein RibD</fullName>
    </recommendedName>
    <domain>
        <recommendedName>
            <fullName evidence="13">Diaminohydroxyphosphoribosylaminopyrimidine deaminase</fullName>
            <shortName evidence="13">DRAP deaminase</shortName>
            <ecNumber evidence="13">3.5.4.26</ecNumber>
        </recommendedName>
        <alternativeName>
            <fullName evidence="13">Riboflavin-specific deaminase</fullName>
        </alternativeName>
    </domain>
    <domain>
        <recommendedName>
            <fullName evidence="13">5-amino-6-(5-phosphoribosylamino)uracil reductase</fullName>
            <ecNumber evidence="13">1.1.1.193</ecNumber>
        </recommendedName>
        <alternativeName>
            <fullName evidence="13">HTP reductase</fullName>
        </alternativeName>
    </domain>
</protein>
<evidence type="ECO:0000256" key="11">
    <source>
        <dbReference type="ARBA" id="ARBA00023002"/>
    </source>
</evidence>
<evidence type="ECO:0000313" key="18">
    <source>
        <dbReference type="EMBL" id="SFK23447.1"/>
    </source>
</evidence>
<comment type="similarity">
    <text evidence="5 13">In the C-terminal section; belongs to the HTP reductase family.</text>
</comment>
<dbReference type="InterPro" id="IPR016193">
    <property type="entry name" value="Cytidine_deaminase-like"/>
</dbReference>
<evidence type="ECO:0000256" key="2">
    <source>
        <dbReference type="ARBA" id="ARBA00004882"/>
    </source>
</evidence>
<comment type="pathway">
    <text evidence="2 13">Cofactor biosynthesis; riboflavin biosynthesis; 5-amino-6-(D-ribitylamino)uracil from GTP: step 2/4.</text>
</comment>
<feature type="binding site" evidence="15">
    <location>
        <position position="310"/>
    </location>
    <ligand>
        <name>substrate</name>
    </ligand>
</feature>
<proteinExistence type="inferred from homology"/>